<evidence type="ECO:0000313" key="6">
    <source>
        <dbReference type="Proteomes" id="UP000192132"/>
    </source>
</evidence>
<dbReference type="Proteomes" id="UP000192132">
    <property type="component" value="Unassembled WGS sequence"/>
</dbReference>
<evidence type="ECO:0000256" key="3">
    <source>
        <dbReference type="PROSITE-ProRule" id="PRU00335"/>
    </source>
</evidence>
<dbReference type="SUPFAM" id="SSF46689">
    <property type="entry name" value="Homeodomain-like"/>
    <property type="match status" value="1"/>
</dbReference>
<dbReference type="GO" id="GO:0003700">
    <property type="term" value="F:DNA-binding transcription factor activity"/>
    <property type="evidence" value="ECO:0007669"/>
    <property type="project" value="TreeGrafter"/>
</dbReference>
<dbReference type="STRING" id="1907941.BKE30_04210"/>
<name>A0A1S8CYG2_9GAMM</name>
<protein>
    <submittedName>
        <fullName evidence="5">TetR family transcriptional regulator</fullName>
    </submittedName>
</protein>
<dbReference type="PROSITE" id="PS01081">
    <property type="entry name" value="HTH_TETR_1"/>
    <property type="match status" value="1"/>
</dbReference>
<reference evidence="5 6" key="1">
    <citation type="submission" date="2016-10" db="EMBL/GenBank/DDBJ databases">
        <title>Draft Genome sequence of Alkanindiges sp. strain H1.</title>
        <authorList>
            <person name="Subhash Y."/>
            <person name="Lee S."/>
        </authorList>
    </citation>
    <scope>NUCLEOTIDE SEQUENCE [LARGE SCALE GENOMIC DNA]</scope>
    <source>
        <strain evidence="5 6">H1</strain>
    </source>
</reference>
<dbReference type="RefSeq" id="WP_076877388.1">
    <property type="nucleotide sequence ID" value="NZ_MLCN01000008.1"/>
</dbReference>
<dbReference type="AlphaFoldDB" id="A0A1S8CYG2"/>
<dbReference type="InterPro" id="IPR009057">
    <property type="entry name" value="Homeodomain-like_sf"/>
</dbReference>
<organism evidence="5 6">
    <name type="scientific">Alkanindiges hydrocarboniclasticus</name>
    <dbReference type="NCBI Taxonomy" id="1907941"/>
    <lineage>
        <taxon>Bacteria</taxon>
        <taxon>Pseudomonadati</taxon>
        <taxon>Pseudomonadota</taxon>
        <taxon>Gammaproteobacteria</taxon>
        <taxon>Moraxellales</taxon>
        <taxon>Moraxellaceae</taxon>
        <taxon>Alkanindiges</taxon>
    </lineage>
</organism>
<evidence type="ECO:0000256" key="1">
    <source>
        <dbReference type="ARBA" id="ARBA00023054"/>
    </source>
</evidence>
<proteinExistence type="predicted"/>
<dbReference type="InterPro" id="IPR036271">
    <property type="entry name" value="Tet_transcr_reg_TetR-rel_C_sf"/>
</dbReference>
<dbReference type="Pfam" id="PF00440">
    <property type="entry name" value="TetR_N"/>
    <property type="match status" value="1"/>
</dbReference>
<keyword evidence="6" id="KW-1185">Reference proteome</keyword>
<dbReference type="PANTHER" id="PTHR30055:SF183">
    <property type="entry name" value="NUCLEOID OCCLUSION FACTOR SLMA"/>
    <property type="match status" value="1"/>
</dbReference>
<evidence type="ECO:0000313" key="5">
    <source>
        <dbReference type="EMBL" id="ONG41633.1"/>
    </source>
</evidence>
<accession>A0A1S8CYG2</accession>
<dbReference type="SUPFAM" id="SSF48498">
    <property type="entry name" value="Tetracyclin repressor-like, C-terminal domain"/>
    <property type="match status" value="1"/>
</dbReference>
<evidence type="ECO:0000256" key="2">
    <source>
        <dbReference type="ARBA" id="ARBA00023125"/>
    </source>
</evidence>
<keyword evidence="2 3" id="KW-0238">DNA-binding</keyword>
<dbReference type="OrthoDB" id="5293556at2"/>
<gene>
    <name evidence="5" type="ORF">BKE30_04210</name>
</gene>
<feature type="DNA-binding region" description="H-T-H motif" evidence="3">
    <location>
        <begin position="41"/>
        <end position="60"/>
    </location>
</feature>
<dbReference type="Gene3D" id="1.10.357.10">
    <property type="entry name" value="Tetracycline Repressor, domain 2"/>
    <property type="match status" value="1"/>
</dbReference>
<keyword evidence="1" id="KW-0175">Coiled coil</keyword>
<dbReference type="PRINTS" id="PR00455">
    <property type="entry name" value="HTHTETR"/>
</dbReference>
<dbReference type="Pfam" id="PF17932">
    <property type="entry name" value="TetR_C_24"/>
    <property type="match status" value="1"/>
</dbReference>
<evidence type="ECO:0000259" key="4">
    <source>
        <dbReference type="PROSITE" id="PS50977"/>
    </source>
</evidence>
<feature type="domain" description="HTH tetR-type" evidence="4">
    <location>
        <begin position="18"/>
        <end position="78"/>
    </location>
</feature>
<dbReference type="InterPro" id="IPR001647">
    <property type="entry name" value="HTH_TetR"/>
</dbReference>
<dbReference type="InterPro" id="IPR023772">
    <property type="entry name" value="DNA-bd_HTH_TetR-type_CS"/>
</dbReference>
<dbReference type="PROSITE" id="PS50977">
    <property type="entry name" value="HTH_TETR_2"/>
    <property type="match status" value="1"/>
</dbReference>
<sequence>MLEIKSLEQLPQIGGLDDSPRGRVMRAAAYLFRRNGYASTTVRELAQLVGIQSGSLFHHFKSKDDILLAVMEEAIRYNTARMEQAVQQATGTFNQIRGLIRAELESINGDTGTAMAVLVFEWDALTPDRQDYLLNMREYYEQIWLNVLDRAQQEGLIKHPPFIWRRLIGGAISWTVTWYKPEGPMTLDQLADIIMQMGKAE</sequence>
<dbReference type="EMBL" id="MLCN01000008">
    <property type="protein sequence ID" value="ONG41633.1"/>
    <property type="molecule type" value="Genomic_DNA"/>
</dbReference>
<dbReference type="InterPro" id="IPR041490">
    <property type="entry name" value="KstR2_TetR_C"/>
</dbReference>
<comment type="caution">
    <text evidence="5">The sequence shown here is derived from an EMBL/GenBank/DDBJ whole genome shotgun (WGS) entry which is preliminary data.</text>
</comment>
<dbReference type="GO" id="GO:0000976">
    <property type="term" value="F:transcription cis-regulatory region binding"/>
    <property type="evidence" value="ECO:0007669"/>
    <property type="project" value="TreeGrafter"/>
</dbReference>
<dbReference type="PANTHER" id="PTHR30055">
    <property type="entry name" value="HTH-TYPE TRANSCRIPTIONAL REGULATOR RUTR"/>
    <property type="match status" value="1"/>
</dbReference>
<dbReference type="InterPro" id="IPR050109">
    <property type="entry name" value="HTH-type_TetR-like_transc_reg"/>
</dbReference>